<proteinExistence type="predicted"/>
<reference evidence="2 3" key="1">
    <citation type="submission" date="2020-08" db="EMBL/GenBank/DDBJ databases">
        <title>Genomic Encyclopedia of Type Strains, Phase IV (KMG-IV): sequencing the most valuable type-strain genomes for metagenomic binning, comparative biology and taxonomic classification.</title>
        <authorList>
            <person name="Goeker M."/>
        </authorList>
    </citation>
    <scope>NUCLEOTIDE SEQUENCE [LARGE SCALE GENOMIC DNA]</scope>
    <source>
        <strain evidence="2 3">DSM 2461</strain>
    </source>
</reference>
<dbReference type="InterPro" id="IPR016152">
    <property type="entry name" value="PTrfase/Anion_transptr"/>
</dbReference>
<accession>A0A841R3I3</accession>
<name>A0A841R3I3_9SPIO</name>
<dbReference type="AlphaFoldDB" id="A0A841R3I3"/>
<sequence>MKLKDWIKKDQCMVLQSTTKTETILEMLDVIATTGKIGDMENLKKEIFYREQIMSTGIGQGLAVPHVRFDGAREPIVLIGTKAEGLSDYESLDNAPVRIVVMIIVGAEQHREYLRILSLVAHKLKDHAFQEELLKAENGEDMALLIAGE</sequence>
<dbReference type="EMBL" id="JACHGJ010000001">
    <property type="protein sequence ID" value="MBB6478435.1"/>
    <property type="molecule type" value="Genomic_DNA"/>
</dbReference>
<dbReference type="PROSITE" id="PS51094">
    <property type="entry name" value="PTS_EIIA_TYPE_2"/>
    <property type="match status" value="1"/>
</dbReference>
<comment type="caution">
    <text evidence="2">The sequence shown here is derived from an EMBL/GenBank/DDBJ whole genome shotgun (WGS) entry which is preliminary data.</text>
</comment>
<feature type="domain" description="PTS EIIA type-2" evidence="1">
    <location>
        <begin position="4"/>
        <end position="149"/>
    </location>
</feature>
<dbReference type="CDD" id="cd00211">
    <property type="entry name" value="PTS_IIA_fru"/>
    <property type="match status" value="1"/>
</dbReference>
<dbReference type="PANTHER" id="PTHR47738:SF2">
    <property type="entry name" value="PTS SYSTEM FRUCTOSE-LIKE EIIA COMPONENT"/>
    <property type="match status" value="1"/>
</dbReference>
<dbReference type="Proteomes" id="UP000587760">
    <property type="component" value="Unassembled WGS sequence"/>
</dbReference>
<dbReference type="Pfam" id="PF00359">
    <property type="entry name" value="PTS_EIIA_2"/>
    <property type="match status" value="1"/>
</dbReference>
<organism evidence="2 3">
    <name type="scientific">Spirochaeta isovalerica</name>
    <dbReference type="NCBI Taxonomy" id="150"/>
    <lineage>
        <taxon>Bacteria</taxon>
        <taxon>Pseudomonadati</taxon>
        <taxon>Spirochaetota</taxon>
        <taxon>Spirochaetia</taxon>
        <taxon>Spirochaetales</taxon>
        <taxon>Spirochaetaceae</taxon>
        <taxon>Spirochaeta</taxon>
    </lineage>
</organism>
<dbReference type="InterPro" id="IPR002178">
    <property type="entry name" value="PTS_EIIA_type-2_dom"/>
</dbReference>
<dbReference type="SUPFAM" id="SSF55804">
    <property type="entry name" value="Phoshotransferase/anion transport protein"/>
    <property type="match status" value="1"/>
</dbReference>
<evidence type="ECO:0000313" key="2">
    <source>
        <dbReference type="EMBL" id="MBB6478435.1"/>
    </source>
</evidence>
<dbReference type="RefSeq" id="WP_184742273.1">
    <property type="nucleotide sequence ID" value="NZ_JACHGJ010000001.1"/>
</dbReference>
<protein>
    <submittedName>
        <fullName evidence="2">PTS system nitrogen regulatory IIA component</fullName>
    </submittedName>
</protein>
<dbReference type="InterPro" id="IPR051541">
    <property type="entry name" value="PTS_SugarTrans_NitroReg"/>
</dbReference>
<evidence type="ECO:0000259" key="1">
    <source>
        <dbReference type="PROSITE" id="PS51094"/>
    </source>
</evidence>
<keyword evidence="3" id="KW-1185">Reference proteome</keyword>
<evidence type="ECO:0000313" key="3">
    <source>
        <dbReference type="Proteomes" id="UP000587760"/>
    </source>
</evidence>
<dbReference type="PANTHER" id="PTHR47738">
    <property type="entry name" value="PTS SYSTEM FRUCTOSE-LIKE EIIA COMPONENT-RELATED"/>
    <property type="match status" value="1"/>
</dbReference>
<gene>
    <name evidence="2" type="ORF">HNR50_000068</name>
</gene>
<dbReference type="Gene3D" id="3.40.930.10">
    <property type="entry name" value="Mannitol-specific EII, Chain A"/>
    <property type="match status" value="1"/>
</dbReference>